<gene>
    <name evidence="13" type="ORF">JX265_008282</name>
</gene>
<proteinExistence type="inferred from homology"/>
<comment type="catalytic activity">
    <reaction evidence="11 12">
        <text>uridine(44) in tRNA(Ser) + S-adenosyl-L-methionine = 2'-O-methyluridine(44) in tRNA(Ser) + S-adenosyl-L-homocysteine + H(+)</text>
        <dbReference type="Rhea" id="RHEA:43100"/>
        <dbReference type="Rhea" id="RHEA-COMP:10339"/>
        <dbReference type="Rhea" id="RHEA-COMP:10340"/>
        <dbReference type="ChEBI" id="CHEBI:15378"/>
        <dbReference type="ChEBI" id="CHEBI:57856"/>
        <dbReference type="ChEBI" id="CHEBI:59789"/>
        <dbReference type="ChEBI" id="CHEBI:65315"/>
        <dbReference type="ChEBI" id="CHEBI:74478"/>
        <dbReference type="EC" id="2.1.1.211"/>
    </reaction>
</comment>
<dbReference type="PANTHER" id="PTHR21210:SF0">
    <property type="entry name" value="TRNA (URACIL-O(2)-)-METHYLTRANSFERASE-RELATED"/>
    <property type="match status" value="1"/>
</dbReference>
<keyword evidence="14" id="KW-1185">Reference proteome</keyword>
<evidence type="ECO:0000256" key="3">
    <source>
        <dbReference type="ARBA" id="ARBA00009056"/>
    </source>
</evidence>
<evidence type="ECO:0000313" key="14">
    <source>
        <dbReference type="Proteomes" id="UP000829685"/>
    </source>
</evidence>
<evidence type="ECO:0000256" key="5">
    <source>
        <dbReference type="ARBA" id="ARBA00017788"/>
    </source>
</evidence>
<dbReference type="EC" id="2.1.1.211" evidence="4 12"/>
<dbReference type="AlphaFoldDB" id="A0A9Q0AMV3"/>
<evidence type="ECO:0000256" key="10">
    <source>
        <dbReference type="ARBA" id="ARBA00022694"/>
    </source>
</evidence>
<evidence type="ECO:0000256" key="11">
    <source>
        <dbReference type="ARBA" id="ARBA00047957"/>
    </source>
</evidence>
<sequence>MGFTPTEYAPGSPHIVEDLSGAEWVPLFHHDCSFSPAIFVQVMLNMIRNPNLNSSWLFRADILLEEDGEAIGAPKAGGVQPRYVHFQDFHLDKCLVRKLIPRNALRDNPLDQTCLVYHGGQPGVAEKTMVVYNPHYSSESEVPFYHPRVRGLIFLHEWDANAGSGVVSIHYCFFDEKVREQKLIRTAINLLMVLHKHGQGSDAGYVKRVNHDTIIPQATVQNTFARLKQKYARKIIHSWAEQTDPSKHVFEDLGIAAFLIELWREMYHEKPFPGFVDIGCGNGLLVHLLRQEGYAGWGFDARTRKSWENYNSDADATSSLAGHPSLRQHVLLPSVATSGEEPQAGGEGTESLIHDGVFPQGTFIISNHADELTPWTPLLATASDCPFIMIPCCSHALSGAKFRAPAPKKQDKSVSAYSSLVSWVSQIAADCGWEVEMEMLRIPSTRNTGLLGRRRTKDFSSINLEDIMARYGGTAGYAENVMKLVKQTPRGH</sequence>
<dbReference type="SUPFAM" id="SSF53335">
    <property type="entry name" value="S-adenosyl-L-methionine-dependent methyltransferases"/>
    <property type="match status" value="1"/>
</dbReference>
<comment type="function">
    <text evidence="12">Adenosyl-L-methionine (AdoMet)-dependent tRNA (uracil-O(2)-)-methyltransferase.</text>
</comment>
<evidence type="ECO:0000256" key="9">
    <source>
        <dbReference type="ARBA" id="ARBA00022691"/>
    </source>
</evidence>
<dbReference type="InterPro" id="IPR029063">
    <property type="entry name" value="SAM-dependent_MTases_sf"/>
</dbReference>
<comment type="subcellular location">
    <subcellularLocation>
        <location evidence="2 12">Cytoplasm</location>
    </subcellularLocation>
</comment>
<dbReference type="InterPro" id="IPR011671">
    <property type="entry name" value="tRNA_uracil_MeTrfase"/>
</dbReference>
<dbReference type="Pfam" id="PF07757">
    <property type="entry name" value="AdoMet_MTase"/>
    <property type="match status" value="1"/>
</dbReference>
<dbReference type="PANTHER" id="PTHR21210">
    <property type="entry name" value="TRNA (URACIL-O(2)-)-METHYLTRANSFERASE-RELATED"/>
    <property type="match status" value="1"/>
</dbReference>
<name>A0A9Q0AMV3_9PEZI</name>
<dbReference type="GO" id="GO:0030488">
    <property type="term" value="P:tRNA methylation"/>
    <property type="evidence" value="ECO:0007669"/>
    <property type="project" value="UniProtKB-UniRule"/>
</dbReference>
<comment type="function">
    <text evidence="1">Probable adenosyl-L-methionine (AdoMet)-dependent tRNA (uracil-O(2)-)-methyltransferase.</text>
</comment>
<dbReference type="GO" id="GO:0141101">
    <property type="term" value="F:tRNA(Ser) (uridine(44)-2'-O-)-methyltransferase activity"/>
    <property type="evidence" value="ECO:0007669"/>
    <property type="project" value="UniProtKB-EC"/>
</dbReference>
<protein>
    <recommendedName>
        <fullName evidence="5 12">tRNA (uracil-O(2)-)-methyltransferase</fullName>
        <ecNumber evidence="4 12">2.1.1.211</ecNumber>
    </recommendedName>
</protein>
<keyword evidence="8 12" id="KW-0808">Transferase</keyword>
<keyword evidence="10 12" id="KW-0819">tRNA processing</keyword>
<evidence type="ECO:0000313" key="13">
    <source>
        <dbReference type="EMBL" id="KAI1865235.1"/>
    </source>
</evidence>
<comment type="similarity">
    <text evidence="3 12">Belongs to the TRM44 family.</text>
</comment>
<dbReference type="Proteomes" id="UP000829685">
    <property type="component" value="Unassembled WGS sequence"/>
</dbReference>
<evidence type="ECO:0000256" key="2">
    <source>
        <dbReference type="ARBA" id="ARBA00004496"/>
    </source>
</evidence>
<accession>A0A9Q0AMV3</accession>
<keyword evidence="7 12" id="KW-0489">Methyltransferase</keyword>
<comment type="caution">
    <text evidence="13">The sequence shown here is derived from an EMBL/GenBank/DDBJ whole genome shotgun (WGS) entry which is preliminary data.</text>
</comment>
<dbReference type="OrthoDB" id="10047021at2759"/>
<keyword evidence="9 12" id="KW-0949">S-adenosyl-L-methionine</keyword>
<dbReference type="EMBL" id="JAFIMR010000022">
    <property type="protein sequence ID" value="KAI1865235.1"/>
    <property type="molecule type" value="Genomic_DNA"/>
</dbReference>
<evidence type="ECO:0000256" key="8">
    <source>
        <dbReference type="ARBA" id="ARBA00022679"/>
    </source>
</evidence>
<reference evidence="13" key="1">
    <citation type="submission" date="2021-03" db="EMBL/GenBank/DDBJ databases">
        <title>Revisited historic fungal species revealed as producer of novel bioactive compounds through whole genome sequencing and comparative genomics.</title>
        <authorList>
            <person name="Vignolle G.A."/>
            <person name="Hochenegger N."/>
            <person name="Mach R.L."/>
            <person name="Mach-Aigner A.R."/>
            <person name="Javad Rahimi M."/>
            <person name="Salim K.A."/>
            <person name="Chan C.M."/>
            <person name="Lim L.B.L."/>
            <person name="Cai F."/>
            <person name="Druzhinina I.S."/>
            <person name="U'Ren J.M."/>
            <person name="Derntl C."/>
        </authorList>
    </citation>
    <scope>NUCLEOTIDE SEQUENCE</scope>
    <source>
        <strain evidence="13">TUCIM 5799</strain>
    </source>
</reference>
<evidence type="ECO:0000256" key="6">
    <source>
        <dbReference type="ARBA" id="ARBA00022490"/>
    </source>
</evidence>
<evidence type="ECO:0000256" key="7">
    <source>
        <dbReference type="ARBA" id="ARBA00022603"/>
    </source>
</evidence>
<evidence type="ECO:0000256" key="4">
    <source>
        <dbReference type="ARBA" id="ARBA00012795"/>
    </source>
</evidence>
<evidence type="ECO:0000256" key="12">
    <source>
        <dbReference type="RuleBase" id="RU368004"/>
    </source>
</evidence>
<evidence type="ECO:0000256" key="1">
    <source>
        <dbReference type="ARBA" id="ARBA00002778"/>
    </source>
</evidence>
<dbReference type="GO" id="GO:0005737">
    <property type="term" value="C:cytoplasm"/>
    <property type="evidence" value="ECO:0007669"/>
    <property type="project" value="UniProtKB-SubCell"/>
</dbReference>
<organism evidence="13 14">
    <name type="scientific">Neoarthrinium moseri</name>
    <dbReference type="NCBI Taxonomy" id="1658444"/>
    <lineage>
        <taxon>Eukaryota</taxon>
        <taxon>Fungi</taxon>
        <taxon>Dikarya</taxon>
        <taxon>Ascomycota</taxon>
        <taxon>Pezizomycotina</taxon>
        <taxon>Sordariomycetes</taxon>
        <taxon>Xylariomycetidae</taxon>
        <taxon>Amphisphaeriales</taxon>
        <taxon>Apiosporaceae</taxon>
        <taxon>Neoarthrinium</taxon>
    </lineage>
</organism>
<keyword evidence="6 12" id="KW-0963">Cytoplasm</keyword>